<evidence type="ECO:0000256" key="6">
    <source>
        <dbReference type="ARBA" id="ARBA00022840"/>
    </source>
</evidence>
<keyword evidence="7" id="KW-0802">TPR repeat</keyword>
<keyword evidence="8" id="KW-0812">Transmembrane</keyword>
<feature type="repeat" description="TPR" evidence="7">
    <location>
        <begin position="962"/>
        <end position="995"/>
    </location>
</feature>
<dbReference type="PANTHER" id="PTHR43289:SF6">
    <property type="entry name" value="SERINE_THREONINE-PROTEIN KINASE NEKL-3"/>
    <property type="match status" value="1"/>
</dbReference>
<dbReference type="EMBL" id="CP017641">
    <property type="protein sequence ID" value="APZ91330.1"/>
    <property type="molecule type" value="Genomic_DNA"/>
</dbReference>
<dbReference type="SMART" id="SM00220">
    <property type="entry name" value="S_TKc"/>
    <property type="match status" value="1"/>
</dbReference>
<evidence type="ECO:0000313" key="11">
    <source>
        <dbReference type="Proteomes" id="UP000187735"/>
    </source>
</evidence>
<feature type="repeat" description="TPR" evidence="7">
    <location>
        <begin position="788"/>
        <end position="821"/>
    </location>
</feature>
<dbReference type="Pfam" id="PF13181">
    <property type="entry name" value="TPR_8"/>
    <property type="match status" value="1"/>
</dbReference>
<evidence type="ECO:0000256" key="7">
    <source>
        <dbReference type="PROSITE-ProRule" id="PRU00339"/>
    </source>
</evidence>
<reference evidence="10 11" key="1">
    <citation type="journal article" date="2016" name="Front. Microbiol.">
        <title>Fuerstia marisgermanicae gen. nov., sp. nov., an Unusual Member of the Phylum Planctomycetes from the German Wadden Sea.</title>
        <authorList>
            <person name="Kohn T."/>
            <person name="Heuer A."/>
            <person name="Jogler M."/>
            <person name="Vollmers J."/>
            <person name="Boedeker C."/>
            <person name="Bunk B."/>
            <person name="Rast P."/>
            <person name="Borchert D."/>
            <person name="Glockner I."/>
            <person name="Freese H.M."/>
            <person name="Klenk H.P."/>
            <person name="Overmann J."/>
            <person name="Kaster A.K."/>
            <person name="Rohde M."/>
            <person name="Wiegand S."/>
            <person name="Jogler C."/>
        </authorList>
    </citation>
    <scope>NUCLEOTIDE SEQUENCE [LARGE SCALE GENOMIC DNA]</scope>
    <source>
        <strain evidence="10 11">NH11</strain>
    </source>
</reference>
<dbReference type="GO" id="GO:0005524">
    <property type="term" value="F:ATP binding"/>
    <property type="evidence" value="ECO:0007669"/>
    <property type="project" value="UniProtKB-KW"/>
</dbReference>
<gene>
    <name evidence="10" type="primary">prkC_4</name>
    <name evidence="10" type="ORF">Fuma_00918</name>
</gene>
<evidence type="ECO:0000256" key="8">
    <source>
        <dbReference type="SAM" id="Phobius"/>
    </source>
</evidence>
<dbReference type="CDD" id="cd14014">
    <property type="entry name" value="STKc_PknB_like"/>
    <property type="match status" value="1"/>
</dbReference>
<dbReference type="InterPro" id="IPR008271">
    <property type="entry name" value="Ser/Thr_kinase_AS"/>
</dbReference>
<keyword evidence="4" id="KW-0547">Nucleotide-binding</keyword>
<feature type="repeat" description="TPR" evidence="7">
    <location>
        <begin position="996"/>
        <end position="1029"/>
    </location>
</feature>
<dbReference type="Gene3D" id="1.10.510.10">
    <property type="entry name" value="Transferase(Phosphotransferase) domain 1"/>
    <property type="match status" value="1"/>
</dbReference>
<keyword evidence="11" id="KW-1185">Reference proteome</keyword>
<dbReference type="GO" id="GO:0004674">
    <property type="term" value="F:protein serine/threonine kinase activity"/>
    <property type="evidence" value="ECO:0007669"/>
    <property type="project" value="UniProtKB-KW"/>
</dbReference>
<feature type="transmembrane region" description="Helical" evidence="8">
    <location>
        <begin position="382"/>
        <end position="403"/>
    </location>
</feature>
<dbReference type="Gene3D" id="1.25.40.10">
    <property type="entry name" value="Tetratricopeptide repeat domain"/>
    <property type="match status" value="3"/>
</dbReference>
<dbReference type="InterPro" id="IPR011009">
    <property type="entry name" value="Kinase-like_dom_sf"/>
</dbReference>
<feature type="domain" description="Protein kinase" evidence="9">
    <location>
        <begin position="93"/>
        <end position="360"/>
    </location>
</feature>
<dbReference type="EC" id="2.7.11.1" evidence="1"/>
<evidence type="ECO:0000256" key="2">
    <source>
        <dbReference type="ARBA" id="ARBA00022527"/>
    </source>
</evidence>
<dbReference type="InterPro" id="IPR000719">
    <property type="entry name" value="Prot_kinase_dom"/>
</dbReference>
<dbReference type="RefSeq" id="WP_077023107.1">
    <property type="nucleotide sequence ID" value="NZ_CP017641.1"/>
</dbReference>
<dbReference type="PROSITE" id="PS50011">
    <property type="entry name" value="PROTEIN_KINASE_DOM"/>
    <property type="match status" value="1"/>
</dbReference>
<keyword evidence="6" id="KW-0067">ATP-binding</keyword>
<accession>A0A1P8WB83</accession>
<dbReference type="SMART" id="SM00028">
    <property type="entry name" value="TPR"/>
    <property type="match status" value="9"/>
</dbReference>
<dbReference type="InterPro" id="IPR011990">
    <property type="entry name" value="TPR-like_helical_dom_sf"/>
</dbReference>
<dbReference type="SUPFAM" id="SSF48452">
    <property type="entry name" value="TPR-like"/>
    <property type="match status" value="2"/>
</dbReference>
<protein>
    <recommendedName>
        <fullName evidence="1">non-specific serine/threonine protein kinase</fullName>
        <ecNumber evidence="1">2.7.11.1</ecNumber>
    </recommendedName>
</protein>
<dbReference type="AlphaFoldDB" id="A0A1P8WB83"/>
<dbReference type="FunFam" id="1.10.510.10:FF:000021">
    <property type="entry name" value="Serine/threonine protein kinase"/>
    <property type="match status" value="1"/>
</dbReference>
<feature type="repeat" description="TPR" evidence="7">
    <location>
        <begin position="928"/>
        <end position="961"/>
    </location>
</feature>
<keyword evidence="3 10" id="KW-0808">Transferase</keyword>
<evidence type="ECO:0000256" key="4">
    <source>
        <dbReference type="ARBA" id="ARBA00022741"/>
    </source>
</evidence>
<dbReference type="PROSITE" id="PS50293">
    <property type="entry name" value="TPR_REGION"/>
    <property type="match status" value="2"/>
</dbReference>
<sequence>MTSDNTSVDQLIADYLAAVENGEPPDQDEFIAQHGDSSDALRSFFDDYNRIHRAIDGAFGNTPARQSAPTLIAMPNDATSDSGTGACIDLPDYEVLAEIARGGMGVVYKARQRSLDRIVALKMILSGRLASEYVVDRFLVEARAAAGLDHPGIVPVYEVGTHDGNHFYSMAFINGPSLAALLRDGPFNQTDAVAHVVAIANAVQFAHDRGIIHRDLKPGNILVDADGTPKVTDFGLARRHDETDGLTQTGQIIGTPAYMAPEQATADSADVTTTSDVYSLGAILYCLITGRPPFQASTAVDTLRLVLDFEPTPPRQLNPLVGCDIETICLRCLQKDPARRFASARELAEELKRWQNHQPIQSRPVSRFERLQRWCRRNPTTAALSSLLLLVLVTLAVLTPGYIERRVSLRYQSEQIASQANSSLGRAADFLREAHRVRSGDFSAPTAELVQAESLLSVAPNAELTDQLESLNRDLALVRRLEGARIARSTSLAGTLNVDQAANEYLSALTDWLGESPLDNAERAADSIKQSVATERILAGLDDWSLTLTYLTQQNPDDASLQNQYDAIQQLAESVDDSPTELESFIRSTPPLLAESTTPDPRLQKLAASDDLAIVSPDITIRLGERLPPTERGPLYREALKRAPDDFWLNFEFARISEVDAPEDALSHYIVAQSLRPESAFAAGSLGMFYFRARDLERARDAFERAVTLDPKNLRARHRLFRTLGLLEHHAAAAELADRTLNEYPDSAIAMTMVAQAFNYKASVDDTLDRNKGEEMLREAIRADPQLDLSHYALGGLLYIQKRYEAAKAPLEKAIELNPTLAGAELMLARNLARLSKNDAAIRHAEAALAVNPRDGEAWQFIGTCHDTAGEFRKAIQAYLMAAELIDKPDGYLHYNLGNALRETGDQVQATRHFRHALELELPAPHRADAHVNLAVVLKRQNNYTEAIQHYKKAIEIRPDIPDAWYNLGICYRAWGMFEESVDAFDKAIAQLPDDYQAMSNEGDAWMKMGYYKRGLTDLERALEKKPDYALGLFRKGQVLLYLGRFDESQKILRRSHELGQNSHSWSMPALQFAEQAEALALLADKKDSIRNVEFDGLNVDDMANRVLFAWRHGMVDAAFAYAEKLEAAGPSVVAVHFRVVRSVRCGVQLAGTSLDSRD</sequence>
<evidence type="ECO:0000313" key="10">
    <source>
        <dbReference type="EMBL" id="APZ91330.1"/>
    </source>
</evidence>
<dbReference type="SUPFAM" id="SSF56112">
    <property type="entry name" value="Protein kinase-like (PK-like)"/>
    <property type="match status" value="1"/>
</dbReference>
<evidence type="ECO:0000259" key="9">
    <source>
        <dbReference type="PROSITE" id="PS50011"/>
    </source>
</evidence>
<evidence type="ECO:0000256" key="3">
    <source>
        <dbReference type="ARBA" id="ARBA00022679"/>
    </source>
</evidence>
<name>A0A1P8WB83_9PLAN</name>
<keyword evidence="8" id="KW-1133">Transmembrane helix</keyword>
<dbReference type="PROSITE" id="PS00108">
    <property type="entry name" value="PROTEIN_KINASE_ST"/>
    <property type="match status" value="1"/>
</dbReference>
<dbReference type="KEGG" id="fmr:Fuma_00918"/>
<organism evidence="10 11">
    <name type="scientific">Fuerstiella marisgermanici</name>
    <dbReference type="NCBI Taxonomy" id="1891926"/>
    <lineage>
        <taxon>Bacteria</taxon>
        <taxon>Pseudomonadati</taxon>
        <taxon>Planctomycetota</taxon>
        <taxon>Planctomycetia</taxon>
        <taxon>Planctomycetales</taxon>
        <taxon>Planctomycetaceae</taxon>
        <taxon>Fuerstiella</taxon>
    </lineage>
</organism>
<dbReference type="PROSITE" id="PS50005">
    <property type="entry name" value="TPR"/>
    <property type="match status" value="5"/>
</dbReference>
<evidence type="ECO:0000256" key="5">
    <source>
        <dbReference type="ARBA" id="ARBA00022777"/>
    </source>
</evidence>
<dbReference type="InterPro" id="IPR019734">
    <property type="entry name" value="TPR_rpt"/>
</dbReference>
<proteinExistence type="predicted"/>
<dbReference type="Pfam" id="PF00069">
    <property type="entry name" value="Pkinase"/>
    <property type="match status" value="1"/>
</dbReference>
<dbReference type="OrthoDB" id="6111975at2"/>
<dbReference type="Proteomes" id="UP000187735">
    <property type="component" value="Chromosome"/>
</dbReference>
<dbReference type="PANTHER" id="PTHR43289">
    <property type="entry name" value="MITOGEN-ACTIVATED PROTEIN KINASE KINASE KINASE 20-RELATED"/>
    <property type="match status" value="1"/>
</dbReference>
<keyword evidence="8" id="KW-0472">Membrane</keyword>
<dbReference type="STRING" id="1891926.Fuma_00918"/>
<dbReference type="Gene3D" id="3.30.200.20">
    <property type="entry name" value="Phosphorylase Kinase, domain 1"/>
    <property type="match status" value="1"/>
</dbReference>
<keyword evidence="2" id="KW-0723">Serine/threonine-protein kinase</keyword>
<feature type="repeat" description="TPR" evidence="7">
    <location>
        <begin position="680"/>
        <end position="713"/>
    </location>
</feature>
<evidence type="ECO:0000256" key="1">
    <source>
        <dbReference type="ARBA" id="ARBA00012513"/>
    </source>
</evidence>
<dbReference type="Pfam" id="PF13414">
    <property type="entry name" value="TPR_11"/>
    <property type="match status" value="1"/>
</dbReference>
<keyword evidence="5 10" id="KW-0418">Kinase</keyword>
<dbReference type="Pfam" id="PF13432">
    <property type="entry name" value="TPR_16"/>
    <property type="match status" value="2"/>
</dbReference>